<dbReference type="Proteomes" id="UP001215598">
    <property type="component" value="Unassembled WGS sequence"/>
</dbReference>
<evidence type="ECO:0000313" key="1">
    <source>
        <dbReference type="EMBL" id="KAJ7714518.1"/>
    </source>
</evidence>
<dbReference type="AlphaFoldDB" id="A0AAD7MFJ5"/>
<sequence>MERTMIFHYAPGKLTQNVNLMLTFQPPTNKQLSTTQNLVAWKVIPMHAQPGSGAMNTASVTYTGRLAFGSSQDDVGNVILGASTVEMKVGDYIELEWDNGSAVWGIPSKDASLGKIIKAKNDTPYKQNISVGTLQKTGGFDVYSPSFLWKVGSTLYAEGDFHPTLKSYVNLGYVQNEFITADIASDLLQQWNLTELEPITNWTFTEAANGSFSITPMNSLAMFKASSFAPAAPQEPDINVAQVVSGVFADISSTLAAKGVTYHEEHYDKDRHRKCIVSQKEAATINGKALTASDFDLHWTVSDEHGTITHGHGGEEEIIPVGSAAWLHLK</sequence>
<name>A0AAD7MFJ5_9AGAR</name>
<organism evidence="1 2">
    <name type="scientific">Mycena metata</name>
    <dbReference type="NCBI Taxonomy" id="1033252"/>
    <lineage>
        <taxon>Eukaryota</taxon>
        <taxon>Fungi</taxon>
        <taxon>Dikarya</taxon>
        <taxon>Basidiomycota</taxon>
        <taxon>Agaricomycotina</taxon>
        <taxon>Agaricomycetes</taxon>
        <taxon>Agaricomycetidae</taxon>
        <taxon>Agaricales</taxon>
        <taxon>Marasmiineae</taxon>
        <taxon>Mycenaceae</taxon>
        <taxon>Mycena</taxon>
    </lineage>
</organism>
<reference evidence="1" key="1">
    <citation type="submission" date="2023-03" db="EMBL/GenBank/DDBJ databases">
        <title>Massive genome expansion in bonnet fungi (Mycena s.s.) driven by repeated elements and novel gene families across ecological guilds.</title>
        <authorList>
            <consortium name="Lawrence Berkeley National Laboratory"/>
            <person name="Harder C.B."/>
            <person name="Miyauchi S."/>
            <person name="Viragh M."/>
            <person name="Kuo A."/>
            <person name="Thoen E."/>
            <person name="Andreopoulos B."/>
            <person name="Lu D."/>
            <person name="Skrede I."/>
            <person name="Drula E."/>
            <person name="Henrissat B."/>
            <person name="Morin E."/>
            <person name="Kohler A."/>
            <person name="Barry K."/>
            <person name="LaButti K."/>
            <person name="Morin E."/>
            <person name="Salamov A."/>
            <person name="Lipzen A."/>
            <person name="Mereny Z."/>
            <person name="Hegedus B."/>
            <person name="Baldrian P."/>
            <person name="Stursova M."/>
            <person name="Weitz H."/>
            <person name="Taylor A."/>
            <person name="Grigoriev I.V."/>
            <person name="Nagy L.G."/>
            <person name="Martin F."/>
            <person name="Kauserud H."/>
        </authorList>
    </citation>
    <scope>NUCLEOTIDE SEQUENCE</scope>
    <source>
        <strain evidence="1">CBHHK182m</strain>
    </source>
</reference>
<keyword evidence="2" id="KW-1185">Reference proteome</keyword>
<gene>
    <name evidence="1" type="ORF">B0H16DRAFT_1618646</name>
</gene>
<accession>A0AAD7MFJ5</accession>
<proteinExistence type="predicted"/>
<comment type="caution">
    <text evidence="1">The sequence shown here is derived from an EMBL/GenBank/DDBJ whole genome shotgun (WGS) entry which is preliminary data.</text>
</comment>
<dbReference type="EMBL" id="JARKIB010000324">
    <property type="protein sequence ID" value="KAJ7714518.1"/>
    <property type="molecule type" value="Genomic_DNA"/>
</dbReference>
<protein>
    <submittedName>
        <fullName evidence="1">Uncharacterized protein</fullName>
    </submittedName>
</protein>
<evidence type="ECO:0000313" key="2">
    <source>
        <dbReference type="Proteomes" id="UP001215598"/>
    </source>
</evidence>